<gene>
    <name evidence="1" type="primary">ndhD</name>
    <name evidence="1" type="ORF">CM83_16269</name>
</gene>
<evidence type="ECO:0000313" key="1">
    <source>
        <dbReference type="EMBL" id="JAG36756.1"/>
    </source>
</evidence>
<feature type="non-terminal residue" evidence="1">
    <location>
        <position position="171"/>
    </location>
</feature>
<reference evidence="1" key="2">
    <citation type="submission" date="2014-07" db="EMBL/GenBank/DDBJ databases">
        <authorList>
            <person name="Hull J."/>
        </authorList>
    </citation>
    <scope>NUCLEOTIDE SEQUENCE</scope>
</reference>
<name>A0A0A9YYP5_LYGHE</name>
<proteinExistence type="predicted"/>
<organism evidence="1">
    <name type="scientific">Lygus hesperus</name>
    <name type="common">Western plant bug</name>
    <dbReference type="NCBI Taxonomy" id="30085"/>
    <lineage>
        <taxon>Eukaryota</taxon>
        <taxon>Metazoa</taxon>
        <taxon>Ecdysozoa</taxon>
        <taxon>Arthropoda</taxon>
        <taxon>Hexapoda</taxon>
        <taxon>Insecta</taxon>
        <taxon>Pterygota</taxon>
        <taxon>Neoptera</taxon>
        <taxon>Paraneoptera</taxon>
        <taxon>Hemiptera</taxon>
        <taxon>Heteroptera</taxon>
        <taxon>Panheteroptera</taxon>
        <taxon>Cimicomorpha</taxon>
        <taxon>Miridae</taxon>
        <taxon>Mirini</taxon>
        <taxon>Lygus</taxon>
    </lineage>
</organism>
<feature type="non-terminal residue" evidence="1">
    <location>
        <position position="1"/>
    </location>
</feature>
<accession>A0A0A9YYP5</accession>
<dbReference type="EMBL" id="GBHO01006848">
    <property type="protein sequence ID" value="JAG36756.1"/>
    <property type="molecule type" value="Transcribed_RNA"/>
</dbReference>
<reference evidence="1" key="1">
    <citation type="journal article" date="2014" name="PLoS ONE">
        <title>Transcriptome-Based Identification of ABC Transporters in the Western Tarnished Plant Bug Lygus hesperus.</title>
        <authorList>
            <person name="Hull J.J."/>
            <person name="Chaney K."/>
            <person name="Geib S.M."/>
            <person name="Fabrick J.A."/>
            <person name="Brent C.S."/>
            <person name="Walsh D."/>
            <person name="Lavine L.C."/>
        </authorList>
    </citation>
    <scope>NUCLEOTIDE SEQUENCE</scope>
</reference>
<protein>
    <submittedName>
        <fullName evidence="1">NAD(P)H-quinone oxidoreductase chain 4, chloroplastic</fullName>
    </submittedName>
</protein>
<sequence length="171" mass="18813">SSRPFKTRISGVNNSTLTSVVGQVNLTFHNPSTSSTLSTDAVVVPAITPPLPQEHLESDMWYDYTVYNLSDPEFTTPGPISFLIGADLYPDVIIGAPITVHDQGPKLINTVFGFTVLGRFVCNSANRTGHALLTHTDVSSLVERFWELEEPVVTPNKLSPEEQQCEEHFVN</sequence>
<dbReference type="AlphaFoldDB" id="A0A0A9YYP5"/>